<organism evidence="8 9">
    <name type="scientific">Zhongshania aquimaris</name>
    <dbReference type="NCBI Taxonomy" id="2857107"/>
    <lineage>
        <taxon>Bacteria</taxon>
        <taxon>Pseudomonadati</taxon>
        <taxon>Pseudomonadota</taxon>
        <taxon>Gammaproteobacteria</taxon>
        <taxon>Cellvibrionales</taxon>
        <taxon>Spongiibacteraceae</taxon>
        <taxon>Zhongshania</taxon>
    </lineage>
</organism>
<comment type="similarity">
    <text evidence="5">Belongs to the methyltransferase superfamily.</text>
</comment>
<feature type="domain" description="AB hydrolase-1" evidence="6">
    <location>
        <begin position="19"/>
        <end position="241"/>
    </location>
</feature>
<dbReference type="Pfam" id="PF08241">
    <property type="entry name" value="Methyltransf_11"/>
    <property type="match status" value="1"/>
</dbReference>
<dbReference type="InterPro" id="IPR050266">
    <property type="entry name" value="AB_hydrolase_sf"/>
</dbReference>
<evidence type="ECO:0000256" key="3">
    <source>
        <dbReference type="ARBA" id="ARBA00022691"/>
    </source>
</evidence>
<name>A0ABS6VXD1_9GAMM</name>
<protein>
    <recommendedName>
        <fullName evidence="5">Malonyl-[acyl-carrier protein] O-methyltransferase</fullName>
        <shortName evidence="5">Malonyl-ACP O-methyltransferase</shortName>
        <ecNumber evidence="5">2.1.1.197</ecNumber>
    </recommendedName>
    <alternativeName>
        <fullName evidence="5">Biotin synthesis protein BioC</fullName>
    </alternativeName>
</protein>
<dbReference type="InterPro" id="IPR013216">
    <property type="entry name" value="Methyltransf_11"/>
</dbReference>
<evidence type="ECO:0000256" key="1">
    <source>
        <dbReference type="ARBA" id="ARBA00022603"/>
    </source>
</evidence>
<reference evidence="8" key="1">
    <citation type="submission" date="2021-07" db="EMBL/GenBank/DDBJ databases">
        <title>Zhongshania sp. CAU 1632 isolated from seawater.</title>
        <authorList>
            <person name="Kim W."/>
        </authorList>
    </citation>
    <scope>NUCLEOTIDE SEQUENCE</scope>
    <source>
        <strain evidence="8">CAU 1632</strain>
    </source>
</reference>
<dbReference type="InterPro" id="IPR011814">
    <property type="entry name" value="BioC"/>
</dbReference>
<comment type="caution">
    <text evidence="8">The sequence shown here is derived from an EMBL/GenBank/DDBJ whole genome shotgun (WGS) entry which is preliminary data.</text>
</comment>
<dbReference type="PANTHER" id="PTHR43798:SF31">
    <property type="entry name" value="AB HYDROLASE SUPERFAMILY PROTEIN YCLE"/>
    <property type="match status" value="1"/>
</dbReference>
<keyword evidence="2 5" id="KW-0808">Transferase</keyword>
<evidence type="ECO:0000256" key="2">
    <source>
        <dbReference type="ARBA" id="ARBA00022679"/>
    </source>
</evidence>
<dbReference type="PANTHER" id="PTHR43798">
    <property type="entry name" value="MONOACYLGLYCEROL LIPASE"/>
    <property type="match status" value="1"/>
</dbReference>
<comment type="function">
    <text evidence="5">Converts the free carboxyl group of a malonyl-thioester to its methyl ester by transfer of a methyl group from S-adenosyl-L-methionine (SAM). It allows to synthesize pimeloyl-ACP via the fatty acid synthetic pathway.</text>
</comment>
<gene>
    <name evidence="5 8" type="primary">bioC</name>
    <name evidence="8" type="ORF">KXJ70_16205</name>
</gene>
<dbReference type="GO" id="GO:0102130">
    <property type="term" value="F:malonyl-CoA methyltransferase activity"/>
    <property type="evidence" value="ECO:0007669"/>
    <property type="project" value="UniProtKB-EC"/>
</dbReference>
<dbReference type="CDD" id="cd02440">
    <property type="entry name" value="AdoMet_MTases"/>
    <property type="match status" value="1"/>
</dbReference>
<keyword evidence="1 5" id="KW-0489">Methyltransferase</keyword>
<dbReference type="InterPro" id="IPR000073">
    <property type="entry name" value="AB_hydrolase_1"/>
</dbReference>
<dbReference type="HAMAP" id="MF_00835">
    <property type="entry name" value="BioC"/>
    <property type="match status" value="1"/>
</dbReference>
<dbReference type="EC" id="2.1.1.197" evidence="5"/>
<dbReference type="GO" id="GO:0032259">
    <property type="term" value="P:methylation"/>
    <property type="evidence" value="ECO:0007669"/>
    <property type="project" value="UniProtKB-KW"/>
</dbReference>
<sequence>MTVIYREHLTAYRSGAAELVLLHGWASDSEIWRSVVPALRRHFHITLIDLPGFGRSEICEVDADVKSIVEKLLAALPERAIYCGWSLGGMFATAIAAAHPERVSALITVASNAVFVADDSWPAAMPREDFLNFKSAIEKNIAKGLRRFALLQLHGDERVESVQAVVSRLAPQQNSAGLLQGLKYLSDIDNRLALTSVVAPVLHVLGSNDAIVPIECAALIARHYPNHDCEIMRDCGHIPFLSLPEAFVEILLNFVNDKGLLNQHTPYLLDKSDVGRSFSRAASSYDGAALLQRRIADRLLSILPVSAGASLVDLGCGTGYSLPALRRYVGEGQLIATDLAPGMLAFAKEHAGGVASTWLCTDAEDLALADNSVGQIFSSLALQWCENLPAVYAEIERVLTPGGTAVIATLGPETLHELRESWRQVDSYTHVNQFATRSELDEAIQYSGLQLEEWREVGEQMEYQRLSELTRELKNIGAHNVNSRRPSGLTSRGRITALTSAYEEFRMPNGYLPATYQVWYLRCKKK</sequence>
<dbReference type="Pfam" id="PF00561">
    <property type="entry name" value="Abhydrolase_1"/>
    <property type="match status" value="1"/>
</dbReference>
<comment type="pathway">
    <text evidence="5">Cofactor biosynthesis; biotin biosynthesis.</text>
</comment>
<comment type="catalytic activity">
    <reaction evidence="5">
        <text>malonyl-[ACP] + S-adenosyl-L-methionine = malonyl-[ACP] methyl ester + S-adenosyl-L-homocysteine</text>
        <dbReference type="Rhea" id="RHEA:17105"/>
        <dbReference type="Rhea" id="RHEA-COMP:9623"/>
        <dbReference type="Rhea" id="RHEA-COMP:9954"/>
        <dbReference type="ChEBI" id="CHEBI:57856"/>
        <dbReference type="ChEBI" id="CHEBI:59789"/>
        <dbReference type="ChEBI" id="CHEBI:78449"/>
        <dbReference type="ChEBI" id="CHEBI:78845"/>
        <dbReference type="EC" id="2.1.1.197"/>
    </reaction>
</comment>
<dbReference type="Proteomes" id="UP001166291">
    <property type="component" value="Unassembled WGS sequence"/>
</dbReference>
<accession>A0ABS6VXD1</accession>
<evidence type="ECO:0000259" key="7">
    <source>
        <dbReference type="Pfam" id="PF08241"/>
    </source>
</evidence>
<evidence type="ECO:0000256" key="4">
    <source>
        <dbReference type="ARBA" id="ARBA00022801"/>
    </source>
</evidence>
<dbReference type="NCBIfam" id="TIGR02072">
    <property type="entry name" value="BioC"/>
    <property type="match status" value="1"/>
</dbReference>
<evidence type="ECO:0000313" key="8">
    <source>
        <dbReference type="EMBL" id="MBW2942340.1"/>
    </source>
</evidence>
<keyword evidence="5" id="KW-0093">Biotin biosynthesis</keyword>
<keyword evidence="3 5" id="KW-0949">S-adenosyl-L-methionine</keyword>
<dbReference type="RefSeq" id="WP_219044587.1">
    <property type="nucleotide sequence ID" value="NZ_JAHWDQ010000005.1"/>
</dbReference>
<keyword evidence="9" id="KW-1185">Reference proteome</keyword>
<dbReference type="EMBL" id="JAHWDQ010000005">
    <property type="protein sequence ID" value="MBW2942340.1"/>
    <property type="molecule type" value="Genomic_DNA"/>
</dbReference>
<feature type="domain" description="Methyltransferase type 11" evidence="7">
    <location>
        <begin position="312"/>
        <end position="407"/>
    </location>
</feature>
<evidence type="ECO:0000259" key="6">
    <source>
        <dbReference type="Pfam" id="PF00561"/>
    </source>
</evidence>
<evidence type="ECO:0000256" key="5">
    <source>
        <dbReference type="HAMAP-Rule" id="MF_00835"/>
    </source>
</evidence>
<keyword evidence="4" id="KW-0378">Hydrolase</keyword>
<evidence type="ECO:0000313" key="9">
    <source>
        <dbReference type="Proteomes" id="UP001166291"/>
    </source>
</evidence>
<proteinExistence type="inferred from homology"/>